<evidence type="ECO:0000313" key="2">
    <source>
        <dbReference type="EMBL" id="SLN46808.1"/>
    </source>
</evidence>
<sequence>MTTPEWLKPGIYGALIGAAALGIIGFTWGGWVTDGTSQERAEELAASELTTAMVPVCLEQARRDPQLRSKLETVRAASSYRQRDAVMDAGWATMPGTESPDRDLAKACLAELDLSAPTTAAVDNG</sequence>
<evidence type="ECO:0000313" key="3">
    <source>
        <dbReference type="Proteomes" id="UP000193963"/>
    </source>
</evidence>
<keyword evidence="1" id="KW-0472">Membrane</keyword>
<dbReference type="OrthoDB" id="5514977at2"/>
<dbReference type="EMBL" id="FWFN01000004">
    <property type="protein sequence ID" value="SLN46808.1"/>
    <property type="molecule type" value="Genomic_DNA"/>
</dbReference>
<accession>A0A1X6ZBY0</accession>
<dbReference type="RefSeq" id="WP_085888244.1">
    <property type="nucleotide sequence ID" value="NZ_FWFN01000004.1"/>
</dbReference>
<keyword evidence="1" id="KW-0812">Transmembrane</keyword>
<reference evidence="2 3" key="1">
    <citation type="submission" date="2017-03" db="EMBL/GenBank/DDBJ databases">
        <authorList>
            <person name="Afonso C.L."/>
            <person name="Miller P.J."/>
            <person name="Scott M.A."/>
            <person name="Spackman E."/>
            <person name="Goraichik I."/>
            <person name="Dimitrov K.M."/>
            <person name="Suarez D.L."/>
            <person name="Swayne D.E."/>
        </authorList>
    </citation>
    <scope>NUCLEOTIDE SEQUENCE [LARGE SCALE GENOMIC DNA]</scope>
    <source>
        <strain evidence="2 3">CECT 7751</strain>
    </source>
</reference>
<keyword evidence="1" id="KW-1133">Transmembrane helix</keyword>
<protein>
    <submittedName>
        <fullName evidence="2">Uncharacterized protein</fullName>
    </submittedName>
</protein>
<dbReference type="AlphaFoldDB" id="A0A1X6ZBY0"/>
<keyword evidence="3" id="KW-1185">Reference proteome</keyword>
<organism evidence="2 3">
    <name type="scientific">Pseudooceanicola marinus</name>
    <dbReference type="NCBI Taxonomy" id="396013"/>
    <lineage>
        <taxon>Bacteria</taxon>
        <taxon>Pseudomonadati</taxon>
        <taxon>Pseudomonadota</taxon>
        <taxon>Alphaproteobacteria</taxon>
        <taxon>Rhodobacterales</taxon>
        <taxon>Paracoccaceae</taxon>
        <taxon>Pseudooceanicola</taxon>
    </lineage>
</organism>
<feature type="transmembrane region" description="Helical" evidence="1">
    <location>
        <begin position="12"/>
        <end position="31"/>
    </location>
</feature>
<dbReference type="Proteomes" id="UP000193963">
    <property type="component" value="Unassembled WGS sequence"/>
</dbReference>
<gene>
    <name evidence="2" type="ORF">PSM7751_02183</name>
</gene>
<name>A0A1X6ZBY0_9RHOB</name>
<evidence type="ECO:0000256" key="1">
    <source>
        <dbReference type="SAM" id="Phobius"/>
    </source>
</evidence>
<proteinExistence type="predicted"/>